<keyword evidence="1" id="KW-0812">Transmembrane</keyword>
<protein>
    <submittedName>
        <fullName evidence="2">Uncharacterized protein</fullName>
    </submittedName>
</protein>
<gene>
    <name evidence="2" type="ORF">MRATA1EN1_LOCUS28655</name>
</gene>
<evidence type="ECO:0000313" key="2">
    <source>
        <dbReference type="EMBL" id="CAI9179693.1"/>
    </source>
</evidence>
<feature type="transmembrane region" description="Helical" evidence="1">
    <location>
        <begin position="12"/>
        <end position="31"/>
    </location>
</feature>
<organism evidence="2 3">
    <name type="scientific">Rangifer tarandus platyrhynchus</name>
    <name type="common">Svalbard reindeer</name>
    <dbReference type="NCBI Taxonomy" id="3082113"/>
    <lineage>
        <taxon>Eukaryota</taxon>
        <taxon>Metazoa</taxon>
        <taxon>Chordata</taxon>
        <taxon>Craniata</taxon>
        <taxon>Vertebrata</taxon>
        <taxon>Euteleostomi</taxon>
        <taxon>Mammalia</taxon>
        <taxon>Eutheria</taxon>
        <taxon>Laurasiatheria</taxon>
        <taxon>Artiodactyla</taxon>
        <taxon>Ruminantia</taxon>
        <taxon>Pecora</taxon>
        <taxon>Cervidae</taxon>
        <taxon>Odocoileinae</taxon>
        <taxon>Rangifer</taxon>
    </lineage>
</organism>
<evidence type="ECO:0000313" key="3">
    <source>
        <dbReference type="Proteomes" id="UP001176941"/>
    </source>
</evidence>
<keyword evidence="1" id="KW-1133">Transmembrane helix</keyword>
<accession>A0ABN9A0C5</accession>
<name>A0ABN9A0C5_RANTA</name>
<sequence>MDYIFDIIKNFAYIYYIFVLCSVSQLCPTLQNNPLDCSPPGSSVHRDSPGQNNWSGLPFPPPGDLHDPGIEPSSVSPALAGRFFTTEPRGKPPTYLYCHLWHKFVLEKRFIPFILPSILETLLLHLIVVNPLKLSVATGFC</sequence>
<keyword evidence="1" id="KW-0472">Membrane</keyword>
<reference evidence="2" key="1">
    <citation type="submission" date="2023-04" db="EMBL/GenBank/DDBJ databases">
        <authorList>
            <consortium name="ELIXIR-Norway"/>
        </authorList>
    </citation>
    <scope>NUCLEOTIDE SEQUENCE [LARGE SCALE GENOMIC DNA]</scope>
</reference>
<dbReference type="EMBL" id="OX459945">
    <property type="protein sequence ID" value="CAI9179693.1"/>
    <property type="molecule type" value="Genomic_DNA"/>
</dbReference>
<proteinExistence type="predicted"/>
<feature type="transmembrane region" description="Helical" evidence="1">
    <location>
        <begin position="110"/>
        <end position="129"/>
    </location>
</feature>
<keyword evidence="3" id="KW-1185">Reference proteome</keyword>
<evidence type="ECO:0000256" key="1">
    <source>
        <dbReference type="SAM" id="Phobius"/>
    </source>
</evidence>
<dbReference type="Proteomes" id="UP001176941">
    <property type="component" value="Chromosome 9"/>
</dbReference>